<dbReference type="GO" id="GO:0009427">
    <property type="term" value="C:bacterial-type flagellum basal body, distal rod, L ring"/>
    <property type="evidence" value="ECO:0007669"/>
    <property type="project" value="InterPro"/>
</dbReference>
<comment type="function">
    <text evidence="1">Assembles around the rod to form the L-ring and probably protects the motor/basal body from shearing forces during rotation.</text>
</comment>
<dbReference type="GO" id="GO:0003774">
    <property type="term" value="F:cytoskeletal motor activity"/>
    <property type="evidence" value="ECO:0007669"/>
    <property type="project" value="InterPro"/>
</dbReference>
<proteinExistence type="inferred from homology"/>
<feature type="chain" id="PRO_5013092482" evidence="9">
    <location>
        <begin position="25"/>
        <end position="207"/>
    </location>
</feature>
<evidence type="ECO:0000313" key="11">
    <source>
        <dbReference type="Proteomes" id="UP000189674"/>
    </source>
</evidence>
<dbReference type="RefSeq" id="WP_146658762.1">
    <property type="nucleotide sequence ID" value="NZ_CP019791.1"/>
</dbReference>
<protein>
    <submittedName>
        <fullName evidence="10">Basal body L-ring protein</fullName>
    </submittedName>
</protein>
<evidence type="ECO:0000256" key="2">
    <source>
        <dbReference type="ARBA" id="ARBA00004117"/>
    </source>
</evidence>
<dbReference type="GO" id="GO:0009279">
    <property type="term" value="C:cell outer membrane"/>
    <property type="evidence" value="ECO:0007669"/>
    <property type="project" value="UniProtKB-SubCell"/>
</dbReference>
<evidence type="ECO:0000256" key="1">
    <source>
        <dbReference type="ARBA" id="ARBA00002591"/>
    </source>
</evidence>
<evidence type="ECO:0000256" key="3">
    <source>
        <dbReference type="ARBA" id="ARBA00004442"/>
    </source>
</evidence>
<dbReference type="PRINTS" id="PR01008">
    <property type="entry name" value="FLGLRINGFLGH"/>
</dbReference>
<dbReference type="Proteomes" id="UP000189674">
    <property type="component" value="Chromosome"/>
</dbReference>
<accession>A0A1U9NG63</accession>
<dbReference type="Pfam" id="PF02107">
    <property type="entry name" value="FlgH"/>
    <property type="match status" value="1"/>
</dbReference>
<dbReference type="STRING" id="1936003.STSP2_00057"/>
<comment type="similarity">
    <text evidence="4">Belongs to the FlgH family.</text>
</comment>
<comment type="subcellular location">
    <subcellularLocation>
        <location evidence="2">Bacterial flagellum basal body</location>
    </subcellularLocation>
    <subcellularLocation>
        <location evidence="3">Cell outer membrane</location>
    </subcellularLocation>
</comment>
<dbReference type="GO" id="GO:0071973">
    <property type="term" value="P:bacterial-type flagellum-dependent cell motility"/>
    <property type="evidence" value="ECO:0007669"/>
    <property type="project" value="InterPro"/>
</dbReference>
<evidence type="ECO:0000256" key="7">
    <source>
        <dbReference type="ARBA" id="ARBA00023143"/>
    </source>
</evidence>
<evidence type="ECO:0000256" key="9">
    <source>
        <dbReference type="SAM" id="SignalP"/>
    </source>
</evidence>
<evidence type="ECO:0000256" key="4">
    <source>
        <dbReference type="ARBA" id="ARBA00006929"/>
    </source>
</evidence>
<evidence type="ECO:0000256" key="6">
    <source>
        <dbReference type="ARBA" id="ARBA00023136"/>
    </source>
</evidence>
<keyword evidence="8" id="KW-0998">Cell outer membrane</keyword>
<evidence type="ECO:0000256" key="5">
    <source>
        <dbReference type="ARBA" id="ARBA00022729"/>
    </source>
</evidence>
<evidence type="ECO:0000313" key="10">
    <source>
        <dbReference type="EMBL" id="AQT66919.1"/>
    </source>
</evidence>
<evidence type="ECO:0000256" key="8">
    <source>
        <dbReference type="ARBA" id="ARBA00023237"/>
    </source>
</evidence>
<feature type="signal peptide" evidence="9">
    <location>
        <begin position="1"/>
        <end position="24"/>
    </location>
</feature>
<dbReference type="AlphaFoldDB" id="A0A1U9NG63"/>
<organism evidence="10 11">
    <name type="scientific">Anaerohalosphaera lusitana</name>
    <dbReference type="NCBI Taxonomy" id="1936003"/>
    <lineage>
        <taxon>Bacteria</taxon>
        <taxon>Pseudomonadati</taxon>
        <taxon>Planctomycetota</taxon>
        <taxon>Phycisphaerae</taxon>
        <taxon>Sedimentisphaerales</taxon>
        <taxon>Anaerohalosphaeraceae</taxon>
        <taxon>Anaerohalosphaera</taxon>
    </lineage>
</organism>
<keyword evidence="7" id="KW-0975">Bacterial flagellum</keyword>
<dbReference type="EMBL" id="CP019791">
    <property type="protein sequence ID" value="AQT66919.1"/>
    <property type="molecule type" value="Genomic_DNA"/>
</dbReference>
<gene>
    <name evidence="10" type="primary">flgH</name>
    <name evidence="10" type="ORF">STSP2_00057</name>
</gene>
<dbReference type="KEGG" id="alus:STSP2_00057"/>
<dbReference type="PANTHER" id="PTHR34933">
    <property type="entry name" value="FLAGELLAR L-RING PROTEIN"/>
    <property type="match status" value="1"/>
</dbReference>
<keyword evidence="5 9" id="KW-0732">Signal</keyword>
<keyword evidence="6" id="KW-0472">Membrane</keyword>
<sequence length="207" mass="22695">MKNIYTTITILALLTLFTAGQSYAGSIWAKKSKNAKSMYSDDTARKIGDILTITINEATRIDSNVERDLEKEANRSVDWDGKVGIDHVLPSVPGFSVSLGDGSSQSLEGQAEYKDERTIEDNITVVVEDVQPNGNLVVLGSLVRDIAGDEQTIEVGGIVRPSDISFENNVLSSQVADFYMVVKNDGPSKTYNEVGWLGQILDFIWPF</sequence>
<dbReference type="PANTHER" id="PTHR34933:SF1">
    <property type="entry name" value="FLAGELLAR L-RING PROTEIN"/>
    <property type="match status" value="1"/>
</dbReference>
<name>A0A1U9NG63_9BACT</name>
<dbReference type="InterPro" id="IPR000527">
    <property type="entry name" value="Flag_Lring"/>
</dbReference>
<reference evidence="11" key="1">
    <citation type="submission" date="2017-02" db="EMBL/GenBank/DDBJ databases">
        <title>Comparative genomics and description of representatives of a novel lineage of planctomycetes thriving in anoxic sediments.</title>
        <authorList>
            <person name="Spring S."/>
            <person name="Bunk B."/>
            <person name="Sproer C."/>
        </authorList>
    </citation>
    <scope>NUCLEOTIDE SEQUENCE [LARGE SCALE GENOMIC DNA]</scope>
    <source>
        <strain evidence="11">ST-NAGAB-D1</strain>
    </source>
</reference>
<keyword evidence="11" id="KW-1185">Reference proteome</keyword>
<dbReference type="OrthoDB" id="252240at2"/>